<gene>
    <name evidence="1" type="ORF">EII33_00875</name>
</gene>
<evidence type="ECO:0000313" key="2">
    <source>
        <dbReference type="Proteomes" id="UP000279562"/>
    </source>
</evidence>
<dbReference type="EMBL" id="RQYF01000002">
    <property type="protein sequence ID" value="RRD93183.1"/>
    <property type="molecule type" value="Genomic_DNA"/>
</dbReference>
<accession>A0A3P2AHR9</accession>
<organism evidence="1 2">
    <name type="scientific">Prevotella heparinolytica</name>
    <dbReference type="NCBI Taxonomy" id="28113"/>
    <lineage>
        <taxon>Bacteria</taxon>
        <taxon>Pseudomonadati</taxon>
        <taxon>Bacteroidota</taxon>
        <taxon>Bacteroidia</taxon>
        <taxon>Bacteroidales</taxon>
        <taxon>Bacteroidaceae</taxon>
        <taxon>Bacteroides</taxon>
    </lineage>
</organism>
<dbReference type="Pfam" id="PF13149">
    <property type="entry name" value="Mfa_like_1"/>
    <property type="match status" value="1"/>
</dbReference>
<dbReference type="InterPro" id="IPR025049">
    <property type="entry name" value="Mfa-like_1"/>
</dbReference>
<dbReference type="RefSeq" id="WP_125238105.1">
    <property type="nucleotide sequence ID" value="NZ_RQYF01000002.1"/>
</dbReference>
<comment type="caution">
    <text evidence="1">The sequence shown here is derived from an EMBL/GenBank/DDBJ whole genome shotgun (WGS) entry which is preliminary data.</text>
</comment>
<name>A0A3P2AHR9_9BACE</name>
<dbReference type="AlphaFoldDB" id="A0A3P2AHR9"/>
<sequence length="475" mass="49861">MKNQLLFAALAVTALLSGCSKEEESDEKNGRTPISFVIGGVETRAVTTYASGSYTTVFEAGDKVGIYATGGAAYSNTELTVAESSGSYTLGGATLSYTSGTATDFTAYYPYKSESAGTVSMTVGDQSAGIKAYDLMTATKQITTGSTVSLQFQHQMAMVQVQIVGSIGTTATAITLKNVLPTVTWTAAGNSLSAATGSATDIPMYRIDAASNTYVALIPAQTLANGTEMFRTQVGGKTYTFKPNSQVELTRNKVSKFKVTINASGATMESVSNIGVDIAGWTVDATVYEDFTASTEEVPAVELISTSDFTSATLGTRVGGLKDIMSEGWVQVGPEANAAITLAGGTLTLQSQTSVTSSNWYNRAVAFRSKAIASGITKFTLKFTVKCSNASGNLQLGVLQPEVSSGNTFFKLGTVTNHNYITVGTEESAKEYEIDLSTSNPTGGVYTNGILVYLAPKTNDGYTYTITNVTLVEKK</sequence>
<dbReference type="CDD" id="cd13120">
    <property type="entry name" value="BF2867_like_N"/>
    <property type="match status" value="1"/>
</dbReference>
<dbReference type="InterPro" id="IPR042278">
    <property type="entry name" value="Mfa-like_1_N"/>
</dbReference>
<keyword evidence="2" id="KW-1185">Reference proteome</keyword>
<dbReference type="Proteomes" id="UP000279562">
    <property type="component" value="Unassembled WGS sequence"/>
</dbReference>
<dbReference type="PROSITE" id="PS51257">
    <property type="entry name" value="PROKAR_LIPOPROTEIN"/>
    <property type="match status" value="1"/>
</dbReference>
<proteinExistence type="predicted"/>
<evidence type="ECO:0000313" key="1">
    <source>
        <dbReference type="EMBL" id="RRD93183.1"/>
    </source>
</evidence>
<reference evidence="1 2" key="1">
    <citation type="submission" date="2018-11" db="EMBL/GenBank/DDBJ databases">
        <title>Genomes From Bacteria Associated with the Canine Oral Cavity: a Test Case for Automated Genome-Based Taxonomic Assignment.</title>
        <authorList>
            <person name="Coil D.A."/>
            <person name="Jospin G."/>
            <person name="Darling A.E."/>
            <person name="Wallis C."/>
            <person name="Davis I.J."/>
            <person name="Harris S."/>
            <person name="Eisen J.A."/>
            <person name="Holcombe L.J."/>
            <person name="O'Flynn C."/>
        </authorList>
    </citation>
    <scope>NUCLEOTIDE SEQUENCE [LARGE SCALE GENOMIC DNA]</scope>
    <source>
        <strain evidence="1 2">OH1047_COT-310</strain>
    </source>
</reference>
<dbReference type="Gene3D" id="2.60.40.2620">
    <property type="entry name" value="Fimbrillin-like"/>
    <property type="match status" value="1"/>
</dbReference>
<protein>
    <submittedName>
        <fullName evidence="1">Fimbrillin family protein</fullName>
    </submittedName>
</protein>